<dbReference type="Gene3D" id="3.30.450.20">
    <property type="entry name" value="PAS domain"/>
    <property type="match status" value="3"/>
</dbReference>
<dbReference type="CDD" id="cd00156">
    <property type="entry name" value="REC"/>
    <property type="match status" value="1"/>
</dbReference>
<accession>A0A7Y9R0T2</accession>
<evidence type="ECO:0000256" key="6">
    <source>
        <dbReference type="ARBA" id="ARBA00022692"/>
    </source>
</evidence>
<dbReference type="InterPro" id="IPR033479">
    <property type="entry name" value="dCache_1"/>
</dbReference>
<evidence type="ECO:0000259" key="13">
    <source>
        <dbReference type="PROSITE" id="PS50112"/>
    </source>
</evidence>
<evidence type="ECO:0000256" key="7">
    <source>
        <dbReference type="ARBA" id="ARBA00022989"/>
    </source>
</evidence>
<dbReference type="PANTHER" id="PTHR43065:SF42">
    <property type="entry name" value="TWO-COMPONENT SENSOR PPRA"/>
    <property type="match status" value="1"/>
</dbReference>
<keyword evidence="7 10" id="KW-1133">Transmembrane helix</keyword>
<dbReference type="PROSITE" id="PS50113">
    <property type="entry name" value="PAC"/>
    <property type="match status" value="1"/>
</dbReference>
<evidence type="ECO:0000256" key="10">
    <source>
        <dbReference type="SAM" id="Phobius"/>
    </source>
</evidence>
<gene>
    <name evidence="15" type="ORF">BDD16_001853</name>
</gene>
<organism evidence="15 16">
    <name type="scientific">Sphaerotilus montanus</name>
    <dbReference type="NCBI Taxonomy" id="522889"/>
    <lineage>
        <taxon>Bacteria</taxon>
        <taxon>Pseudomonadati</taxon>
        <taxon>Pseudomonadota</taxon>
        <taxon>Betaproteobacteria</taxon>
        <taxon>Burkholderiales</taxon>
        <taxon>Sphaerotilaceae</taxon>
        <taxon>Sphaerotilus</taxon>
    </lineage>
</organism>
<name>A0A7Y9R0T2_9BURK</name>
<dbReference type="PROSITE" id="PS50112">
    <property type="entry name" value="PAS"/>
    <property type="match status" value="1"/>
</dbReference>
<dbReference type="Pfam" id="PF08447">
    <property type="entry name" value="PAS_3"/>
    <property type="match status" value="1"/>
</dbReference>
<keyword evidence="16" id="KW-1185">Reference proteome</keyword>
<feature type="domain" description="PAC" evidence="14">
    <location>
        <begin position="400"/>
        <end position="452"/>
    </location>
</feature>
<dbReference type="EMBL" id="JACCFH010000001">
    <property type="protein sequence ID" value="NYG32867.1"/>
    <property type="molecule type" value="Genomic_DNA"/>
</dbReference>
<dbReference type="GO" id="GO:0000155">
    <property type="term" value="F:phosphorelay sensor kinase activity"/>
    <property type="evidence" value="ECO:0007669"/>
    <property type="project" value="InterPro"/>
</dbReference>
<dbReference type="InterPro" id="IPR003661">
    <property type="entry name" value="HisK_dim/P_dom"/>
</dbReference>
<dbReference type="InterPro" id="IPR035965">
    <property type="entry name" value="PAS-like_dom_sf"/>
</dbReference>
<evidence type="ECO:0000256" key="9">
    <source>
        <dbReference type="PROSITE-ProRule" id="PRU00169"/>
    </source>
</evidence>
<comment type="caution">
    <text evidence="15">The sequence shown here is derived from an EMBL/GenBank/DDBJ whole genome shotgun (WGS) entry which is preliminary data.</text>
</comment>
<dbReference type="SMART" id="SM00086">
    <property type="entry name" value="PAC"/>
    <property type="match status" value="1"/>
</dbReference>
<dbReference type="InterPro" id="IPR036097">
    <property type="entry name" value="HisK_dim/P_sf"/>
</dbReference>
<evidence type="ECO:0000259" key="11">
    <source>
        <dbReference type="PROSITE" id="PS50109"/>
    </source>
</evidence>
<keyword evidence="4" id="KW-1003">Cell membrane</keyword>
<dbReference type="PRINTS" id="PR00344">
    <property type="entry name" value="BCTRLSENSOR"/>
</dbReference>
<keyword evidence="5 9" id="KW-0597">Phosphoprotein</keyword>
<dbReference type="EC" id="2.7.13.3" evidence="3"/>
<evidence type="ECO:0000313" key="16">
    <source>
        <dbReference type="Proteomes" id="UP000518288"/>
    </source>
</evidence>
<evidence type="ECO:0000256" key="4">
    <source>
        <dbReference type="ARBA" id="ARBA00022475"/>
    </source>
</evidence>
<feature type="transmembrane region" description="Helical" evidence="10">
    <location>
        <begin position="12"/>
        <end position="32"/>
    </location>
</feature>
<sequence>MDSDRVSLRTGGVLLVVLVELVVAATVGWGLWTLRRETLAGELQALASLSAAMAVQADSTLGVADAILGATRAELGDGLLDPTSAGAHDFLRARADALPMFRSMLIVDAEGRRLTSSREEIRNGPSVAHLDFFITAREGRGPSLHVGTPFVGHLDGRASIGVSMDWRDRQGQFQGVVVLVADAGFLDGHFEQIAPQPDVAMALYRNSDRALVSDGPGDGAARLLPAQVLGPLWADATPETPRLVTLPDGRQRLVALHRLQRFPLTVVVSRDAEVALADWTEQAWLVGSFALSALAMTLFLSLRNAREQALRRQAQAALATEQACAVRAFQAAQEGHWEWDAHTQENHLSPRMKELLGMAPDEILHGPDGLLHLARLHPDDVEPVRAVLQAHQQGQGSEVFDFTFRIRQDDGQWRHVRSRGHAWRDPDGAARFFSGTGTDITAEIAVQQQNLQLEAQLQRARKMEALGTLAGGVAHDFNNILAAVIGYGELARSAAPDDSSQARHLDHVLQAGQRGKALVERILSFSRGAPRARTLLRLEPVVDEVLQLLAASLPASVRLAQRLNAPEAIISGDVTMVYEAAMNLCTNALQAMPQGGALQVALDEIRLEVPRQLFDRSLPAGRYARLSVTDSGAGIAPDVMARLFEPFFTTRGPHVGTGLGLAVVHGVMVDLGGAIDVHSTPGQGACFELYFPCVDGVPDEARPVDDTAPPGCGQTVLLVDDEPGLVELAEELLAGLGYEPVGFASSVQALAEFQRDPDRFDLVLTDEVMPEMTGTALAQAVHAVRPDLPVVLASGYGGPQLAARAAGAGVTVLLRKPLVRAELARAMAQALGACALRLQPPGR</sequence>
<keyword evidence="8 10" id="KW-0472">Membrane</keyword>
<evidence type="ECO:0000256" key="2">
    <source>
        <dbReference type="ARBA" id="ARBA00004651"/>
    </source>
</evidence>
<evidence type="ECO:0000256" key="8">
    <source>
        <dbReference type="ARBA" id="ARBA00023136"/>
    </source>
</evidence>
<dbReference type="InterPro" id="IPR000014">
    <property type="entry name" value="PAS"/>
</dbReference>
<feature type="domain" description="Histidine kinase" evidence="11">
    <location>
        <begin position="472"/>
        <end position="695"/>
    </location>
</feature>
<dbReference type="Gene3D" id="3.40.50.2300">
    <property type="match status" value="1"/>
</dbReference>
<dbReference type="PANTHER" id="PTHR43065">
    <property type="entry name" value="SENSOR HISTIDINE KINASE"/>
    <property type="match status" value="1"/>
</dbReference>
<evidence type="ECO:0000256" key="3">
    <source>
        <dbReference type="ARBA" id="ARBA00012438"/>
    </source>
</evidence>
<keyword evidence="6 10" id="KW-0812">Transmembrane</keyword>
<dbReference type="CDD" id="cd12914">
    <property type="entry name" value="PDC1_DGC_like"/>
    <property type="match status" value="1"/>
</dbReference>
<feature type="modified residue" description="4-aspartylphosphate" evidence="9">
    <location>
        <position position="766"/>
    </location>
</feature>
<dbReference type="SUPFAM" id="SSF52172">
    <property type="entry name" value="CheY-like"/>
    <property type="match status" value="1"/>
</dbReference>
<dbReference type="InterPro" id="IPR005467">
    <property type="entry name" value="His_kinase_dom"/>
</dbReference>
<dbReference type="InterPro" id="IPR036890">
    <property type="entry name" value="HATPase_C_sf"/>
</dbReference>
<dbReference type="CDD" id="cd00082">
    <property type="entry name" value="HisKA"/>
    <property type="match status" value="1"/>
</dbReference>
<dbReference type="CDD" id="cd12915">
    <property type="entry name" value="PDC2_DGC_like"/>
    <property type="match status" value="1"/>
</dbReference>
<feature type="domain" description="Response regulatory" evidence="12">
    <location>
        <begin position="715"/>
        <end position="831"/>
    </location>
</feature>
<dbReference type="InterPro" id="IPR001610">
    <property type="entry name" value="PAC"/>
</dbReference>
<evidence type="ECO:0000259" key="12">
    <source>
        <dbReference type="PROSITE" id="PS50110"/>
    </source>
</evidence>
<protein>
    <recommendedName>
        <fullName evidence="3">histidine kinase</fullName>
        <ecNumber evidence="3">2.7.13.3</ecNumber>
    </recommendedName>
</protein>
<dbReference type="Pfam" id="PF00072">
    <property type="entry name" value="Response_reg"/>
    <property type="match status" value="1"/>
</dbReference>
<proteinExistence type="predicted"/>
<dbReference type="Proteomes" id="UP000518288">
    <property type="component" value="Unassembled WGS sequence"/>
</dbReference>
<dbReference type="SUPFAM" id="SSF55785">
    <property type="entry name" value="PYP-like sensor domain (PAS domain)"/>
    <property type="match status" value="1"/>
</dbReference>
<dbReference type="AlphaFoldDB" id="A0A7Y9R0T2"/>
<dbReference type="Pfam" id="PF02743">
    <property type="entry name" value="dCache_1"/>
    <property type="match status" value="1"/>
</dbReference>
<dbReference type="GO" id="GO:0005886">
    <property type="term" value="C:plasma membrane"/>
    <property type="evidence" value="ECO:0007669"/>
    <property type="project" value="UniProtKB-SubCell"/>
</dbReference>
<evidence type="ECO:0000259" key="14">
    <source>
        <dbReference type="PROSITE" id="PS50113"/>
    </source>
</evidence>
<evidence type="ECO:0000256" key="1">
    <source>
        <dbReference type="ARBA" id="ARBA00000085"/>
    </source>
</evidence>
<dbReference type="InterPro" id="IPR001789">
    <property type="entry name" value="Sig_transdc_resp-reg_receiver"/>
</dbReference>
<dbReference type="NCBIfam" id="TIGR00229">
    <property type="entry name" value="sensory_box"/>
    <property type="match status" value="1"/>
</dbReference>
<dbReference type="Gene3D" id="1.10.287.130">
    <property type="match status" value="1"/>
</dbReference>
<comment type="catalytic activity">
    <reaction evidence="1">
        <text>ATP + protein L-histidine = ADP + protein N-phospho-L-histidine.</text>
        <dbReference type="EC" id="2.7.13.3"/>
    </reaction>
</comment>
<feature type="domain" description="PAS" evidence="13">
    <location>
        <begin position="321"/>
        <end position="395"/>
    </location>
</feature>
<dbReference type="SMART" id="SM00387">
    <property type="entry name" value="HATPase_c"/>
    <property type="match status" value="1"/>
</dbReference>
<dbReference type="InterPro" id="IPR000700">
    <property type="entry name" value="PAS-assoc_C"/>
</dbReference>
<dbReference type="SMART" id="SM00388">
    <property type="entry name" value="HisKA"/>
    <property type="match status" value="1"/>
</dbReference>
<dbReference type="SUPFAM" id="SSF47384">
    <property type="entry name" value="Homodimeric domain of signal transducing histidine kinase"/>
    <property type="match status" value="1"/>
</dbReference>
<comment type="subcellular location">
    <subcellularLocation>
        <location evidence="2">Cell membrane</location>
        <topology evidence="2">Multi-pass membrane protein</topology>
    </subcellularLocation>
</comment>
<dbReference type="SMART" id="SM00448">
    <property type="entry name" value="REC"/>
    <property type="match status" value="1"/>
</dbReference>
<evidence type="ECO:0000256" key="5">
    <source>
        <dbReference type="ARBA" id="ARBA00022553"/>
    </source>
</evidence>
<evidence type="ECO:0000313" key="15">
    <source>
        <dbReference type="EMBL" id="NYG32867.1"/>
    </source>
</evidence>
<dbReference type="InterPro" id="IPR004358">
    <property type="entry name" value="Sig_transdc_His_kin-like_C"/>
</dbReference>
<dbReference type="Pfam" id="PF00512">
    <property type="entry name" value="HisKA"/>
    <property type="match status" value="1"/>
</dbReference>
<dbReference type="PROSITE" id="PS50110">
    <property type="entry name" value="RESPONSE_REGULATORY"/>
    <property type="match status" value="1"/>
</dbReference>
<dbReference type="RefSeq" id="WP_179633701.1">
    <property type="nucleotide sequence ID" value="NZ_JACCFH010000001.1"/>
</dbReference>
<dbReference type="SUPFAM" id="SSF55874">
    <property type="entry name" value="ATPase domain of HSP90 chaperone/DNA topoisomerase II/histidine kinase"/>
    <property type="match status" value="1"/>
</dbReference>
<dbReference type="Pfam" id="PF02518">
    <property type="entry name" value="HATPase_c"/>
    <property type="match status" value="1"/>
</dbReference>
<dbReference type="PROSITE" id="PS50109">
    <property type="entry name" value="HIS_KIN"/>
    <property type="match status" value="1"/>
</dbReference>
<dbReference type="InterPro" id="IPR013655">
    <property type="entry name" value="PAS_fold_3"/>
</dbReference>
<dbReference type="Gene3D" id="3.30.565.10">
    <property type="entry name" value="Histidine kinase-like ATPase, C-terminal domain"/>
    <property type="match status" value="1"/>
</dbReference>
<dbReference type="InterPro" id="IPR011006">
    <property type="entry name" value="CheY-like_superfamily"/>
</dbReference>
<reference evidence="15 16" key="1">
    <citation type="submission" date="2020-07" db="EMBL/GenBank/DDBJ databases">
        <title>Genomic Encyclopedia of Archaeal and Bacterial Type Strains, Phase II (KMG-II): from individual species to whole genera.</title>
        <authorList>
            <person name="Goeker M."/>
        </authorList>
    </citation>
    <scope>NUCLEOTIDE SEQUENCE [LARGE SCALE GENOMIC DNA]</scope>
    <source>
        <strain evidence="15 16">DSM 21226</strain>
    </source>
</reference>
<dbReference type="CDD" id="cd00130">
    <property type="entry name" value="PAS"/>
    <property type="match status" value="1"/>
</dbReference>
<dbReference type="InterPro" id="IPR003594">
    <property type="entry name" value="HATPase_dom"/>
</dbReference>